<accession>A0A0A8Y5R9</accession>
<dbReference type="EMBL" id="GBRH01277572">
    <property type="protein sequence ID" value="JAD20323.1"/>
    <property type="molecule type" value="Transcribed_RNA"/>
</dbReference>
<evidence type="ECO:0000313" key="1">
    <source>
        <dbReference type="EMBL" id="JAD20323.1"/>
    </source>
</evidence>
<sequence length="37" mass="4220">MGLLASLCLGRLRDRMVYRAPFTHSLFNFPSGGFIKF</sequence>
<name>A0A0A8Y5R9_ARUDO</name>
<dbReference type="AlphaFoldDB" id="A0A0A8Y5R9"/>
<protein>
    <submittedName>
        <fullName evidence="1">Uncharacterized protein</fullName>
    </submittedName>
</protein>
<reference evidence="1" key="2">
    <citation type="journal article" date="2015" name="Data Brief">
        <title>Shoot transcriptome of the giant reed, Arundo donax.</title>
        <authorList>
            <person name="Barrero R.A."/>
            <person name="Guerrero F.D."/>
            <person name="Moolhuijzen P."/>
            <person name="Goolsby J.A."/>
            <person name="Tidwell J."/>
            <person name="Bellgard S.E."/>
            <person name="Bellgard M.I."/>
        </authorList>
    </citation>
    <scope>NUCLEOTIDE SEQUENCE</scope>
    <source>
        <tissue evidence="1">Shoot tissue taken approximately 20 cm above the soil surface</tissue>
    </source>
</reference>
<organism evidence="1">
    <name type="scientific">Arundo donax</name>
    <name type="common">Giant reed</name>
    <name type="synonym">Donax arundinaceus</name>
    <dbReference type="NCBI Taxonomy" id="35708"/>
    <lineage>
        <taxon>Eukaryota</taxon>
        <taxon>Viridiplantae</taxon>
        <taxon>Streptophyta</taxon>
        <taxon>Embryophyta</taxon>
        <taxon>Tracheophyta</taxon>
        <taxon>Spermatophyta</taxon>
        <taxon>Magnoliopsida</taxon>
        <taxon>Liliopsida</taxon>
        <taxon>Poales</taxon>
        <taxon>Poaceae</taxon>
        <taxon>PACMAD clade</taxon>
        <taxon>Arundinoideae</taxon>
        <taxon>Arundineae</taxon>
        <taxon>Arundo</taxon>
    </lineage>
</organism>
<reference evidence="1" key="1">
    <citation type="submission" date="2014-09" db="EMBL/GenBank/DDBJ databases">
        <authorList>
            <person name="Magalhaes I.L.F."/>
            <person name="Oliveira U."/>
            <person name="Santos F.R."/>
            <person name="Vidigal T.H.D.A."/>
            <person name="Brescovit A.D."/>
            <person name="Santos A.J."/>
        </authorList>
    </citation>
    <scope>NUCLEOTIDE SEQUENCE</scope>
    <source>
        <tissue evidence="1">Shoot tissue taken approximately 20 cm above the soil surface</tissue>
    </source>
</reference>
<proteinExistence type="predicted"/>